<organism evidence="2 3">
    <name type="scientific">Candidatus Aphodenecus pullistercoris</name>
    <dbReference type="NCBI Taxonomy" id="2840669"/>
    <lineage>
        <taxon>Bacteria</taxon>
        <taxon>Pseudomonadati</taxon>
        <taxon>Spirochaetota</taxon>
        <taxon>Spirochaetia</taxon>
        <taxon>Spirochaetales</taxon>
        <taxon>Candidatus Aphodenecus</taxon>
    </lineage>
</organism>
<accession>A0A9D9H6I6</accession>
<proteinExistence type="predicted"/>
<reference evidence="2" key="1">
    <citation type="submission" date="2020-10" db="EMBL/GenBank/DDBJ databases">
        <authorList>
            <person name="Gilroy R."/>
        </authorList>
    </citation>
    <scope>NUCLEOTIDE SEQUENCE</scope>
    <source>
        <strain evidence="2">11167</strain>
    </source>
</reference>
<dbReference type="SMART" id="SM01058">
    <property type="entry name" value="CarD_TRCF"/>
    <property type="match status" value="1"/>
</dbReference>
<evidence type="ECO:0000313" key="2">
    <source>
        <dbReference type="EMBL" id="MBO8442905.1"/>
    </source>
</evidence>
<name>A0A9D9H6I6_9SPIR</name>
<protein>
    <submittedName>
        <fullName evidence="2">CarD family transcriptional regulator</fullName>
    </submittedName>
</protein>
<dbReference type="Gene3D" id="2.40.10.170">
    <property type="match status" value="1"/>
</dbReference>
<feature type="domain" description="CarD-like/TRCF RNAP-interacting" evidence="1">
    <location>
        <begin position="5"/>
        <end position="107"/>
    </location>
</feature>
<dbReference type="EMBL" id="JADIMU010000026">
    <property type="protein sequence ID" value="MBO8442905.1"/>
    <property type="molecule type" value="Genomic_DNA"/>
</dbReference>
<comment type="caution">
    <text evidence="2">The sequence shown here is derived from an EMBL/GenBank/DDBJ whole genome shotgun (WGS) entry which is preliminary data.</text>
</comment>
<dbReference type="Pfam" id="PF02559">
    <property type="entry name" value="CarD_TRCF_RID"/>
    <property type="match status" value="1"/>
</dbReference>
<dbReference type="Proteomes" id="UP000823633">
    <property type="component" value="Unassembled WGS sequence"/>
</dbReference>
<dbReference type="InterPro" id="IPR003711">
    <property type="entry name" value="CarD-like/TRCF_RID"/>
</dbReference>
<evidence type="ECO:0000313" key="3">
    <source>
        <dbReference type="Proteomes" id="UP000823633"/>
    </source>
</evidence>
<reference evidence="2" key="2">
    <citation type="journal article" date="2021" name="PeerJ">
        <title>Extensive microbial diversity within the chicken gut microbiome revealed by metagenomics and culture.</title>
        <authorList>
            <person name="Gilroy R."/>
            <person name="Ravi A."/>
            <person name="Getino M."/>
            <person name="Pursley I."/>
            <person name="Horton D.L."/>
            <person name="Alikhan N.F."/>
            <person name="Baker D."/>
            <person name="Gharbi K."/>
            <person name="Hall N."/>
            <person name="Watson M."/>
            <person name="Adriaenssens E.M."/>
            <person name="Foster-Nyarko E."/>
            <person name="Jarju S."/>
            <person name="Secka A."/>
            <person name="Antonio M."/>
            <person name="Oren A."/>
            <person name="Chaudhuri R.R."/>
            <person name="La Ragione R."/>
            <person name="Hildebrand F."/>
            <person name="Pallen M.J."/>
        </authorList>
    </citation>
    <scope>NUCLEOTIDE SEQUENCE</scope>
    <source>
        <strain evidence="2">11167</strain>
    </source>
</reference>
<gene>
    <name evidence="2" type="ORF">IAC42_04020</name>
</gene>
<sequence>MTETEFKPGDFVVHHLYGISEVSAITTHAGRLYYRLSPLADKVTVNVPATSRLERALDREGALELIDSIPSLEPVPVGRTQGEGLRRHEVDASDRRALLTTIVGIYRHNRKAIEAGRGISRIGEGESFRKAEELLHLELGHALGCPAIEVPSFIAQRLSHLTCQSSSC</sequence>
<evidence type="ECO:0000259" key="1">
    <source>
        <dbReference type="SMART" id="SM01058"/>
    </source>
</evidence>
<dbReference type="SUPFAM" id="SSF141259">
    <property type="entry name" value="CarD-like"/>
    <property type="match status" value="1"/>
</dbReference>
<dbReference type="InterPro" id="IPR036101">
    <property type="entry name" value="CarD-like/TRCF_RID_sf"/>
</dbReference>
<dbReference type="AlphaFoldDB" id="A0A9D9H6I6"/>